<dbReference type="InterPro" id="IPR029000">
    <property type="entry name" value="Cyclophilin-like_dom_sf"/>
</dbReference>
<sequence>MTIKILQPGLFSTIQDKGRSGFEHVGFSGAGAMDQPSFKVAQSLIGNEGPAIEYTVIGPTIQFNTQNTIALTGGTVNATLNCESIPMYTVIFVNKGDILKIGQITEGARGYITFGNPINVPLIAGSYATHTRSGIGGYKGRTLLSNDCITINMNEHFKENIGKCINVNLLPESNIIHILKGPQIESFSEEAIKKLVNLPYTITEQSDRMGYRLEGENVAPINHADIISEPVALGSIQVPNDGQPIILLNDKQTIGGYTKIATVCKFDLGKLAQMKPKNQVQFKWLSFQEAEKKNREQMSILNDILKENLVSPVFDISKMRQTSKKLAMLVKGDF</sequence>
<keyword evidence="1" id="KW-0547">Nucleotide-binding</keyword>
<evidence type="ECO:0000313" key="5">
    <source>
        <dbReference type="EMBL" id="CRI28631.1"/>
    </source>
</evidence>
<evidence type="ECO:0000256" key="2">
    <source>
        <dbReference type="ARBA" id="ARBA00022801"/>
    </source>
</evidence>
<dbReference type="RefSeq" id="WP_048657642.1">
    <property type="nucleotide sequence ID" value="NZ_BPRM01000001.1"/>
</dbReference>
<dbReference type="InterPro" id="IPR052708">
    <property type="entry name" value="PxpC"/>
</dbReference>
<dbReference type="Pfam" id="PF02626">
    <property type="entry name" value="CT_A_B"/>
    <property type="match status" value="1"/>
</dbReference>
<evidence type="ECO:0000313" key="6">
    <source>
        <dbReference type="Proteomes" id="UP000236509"/>
    </source>
</evidence>
<evidence type="ECO:0000259" key="4">
    <source>
        <dbReference type="SMART" id="SM00797"/>
    </source>
</evidence>
<feature type="domain" description="Carboxyltransferase" evidence="4">
    <location>
        <begin position="24"/>
        <end position="300"/>
    </location>
</feature>
<accession>A0A7U7JUZ3</accession>
<dbReference type="GO" id="GO:0005524">
    <property type="term" value="F:ATP binding"/>
    <property type="evidence" value="ECO:0007669"/>
    <property type="project" value="UniProtKB-KW"/>
</dbReference>
<comment type="caution">
    <text evidence="5">The sequence shown here is derived from an EMBL/GenBank/DDBJ whole genome shotgun (WGS) entry which is preliminary data.</text>
</comment>
<organism evidence="5 6">
    <name type="scientific">Staphylococcus argenteus</name>
    <dbReference type="NCBI Taxonomy" id="985002"/>
    <lineage>
        <taxon>Bacteria</taxon>
        <taxon>Bacillati</taxon>
        <taxon>Bacillota</taxon>
        <taxon>Bacilli</taxon>
        <taxon>Bacillales</taxon>
        <taxon>Staphylococcaceae</taxon>
        <taxon>Staphylococcus</taxon>
    </lineage>
</organism>
<reference evidence="5 6" key="1">
    <citation type="submission" date="2015-04" db="EMBL/GenBank/DDBJ databases">
        <authorList>
            <person name="Cao L."/>
            <person name="Gao C.H."/>
        </authorList>
    </citation>
    <scope>NUCLEOTIDE SEQUENCE [LARGE SCALE GENOMIC DNA]</scope>
    <source>
        <strain evidence="5 6">SH3</strain>
    </source>
</reference>
<dbReference type="NCBIfam" id="TIGR00724">
    <property type="entry name" value="urea_amlyse_rel"/>
    <property type="match status" value="1"/>
</dbReference>
<proteinExistence type="predicted"/>
<dbReference type="InterPro" id="IPR003778">
    <property type="entry name" value="CT_A_B"/>
</dbReference>
<dbReference type="PANTHER" id="PTHR43309:SF5">
    <property type="entry name" value="5-OXOPROLINASE SUBUNIT C"/>
    <property type="match status" value="1"/>
</dbReference>
<evidence type="ECO:0000256" key="1">
    <source>
        <dbReference type="ARBA" id="ARBA00022741"/>
    </source>
</evidence>
<dbReference type="EMBL" id="CVOU01000020">
    <property type="protein sequence ID" value="CRI28631.1"/>
    <property type="molecule type" value="Genomic_DNA"/>
</dbReference>
<dbReference type="AlphaFoldDB" id="A0A7U7JUZ3"/>
<dbReference type="Gene3D" id="2.40.100.10">
    <property type="entry name" value="Cyclophilin-like"/>
    <property type="match status" value="1"/>
</dbReference>
<keyword evidence="2 5" id="KW-0378">Hydrolase</keyword>
<keyword evidence="6" id="KW-1185">Reference proteome</keyword>
<keyword evidence="3" id="KW-0067">ATP-binding</keyword>
<dbReference type="PANTHER" id="PTHR43309">
    <property type="entry name" value="5-OXOPROLINASE SUBUNIT C"/>
    <property type="match status" value="1"/>
</dbReference>
<dbReference type="GO" id="GO:0016787">
    <property type="term" value="F:hydrolase activity"/>
    <property type="evidence" value="ECO:0007669"/>
    <property type="project" value="UniProtKB-KW"/>
</dbReference>
<protein>
    <submittedName>
        <fullName evidence="5">Allophanate hydrolase subunit 2</fullName>
    </submittedName>
</protein>
<dbReference type="Proteomes" id="UP000236509">
    <property type="component" value="Unassembled WGS sequence"/>
</dbReference>
<dbReference type="SMART" id="SM00797">
    <property type="entry name" value="AHS2"/>
    <property type="match status" value="1"/>
</dbReference>
<name>A0A7U7JUZ3_9STAP</name>
<evidence type="ECO:0000256" key="3">
    <source>
        <dbReference type="ARBA" id="ARBA00022840"/>
    </source>
</evidence>
<dbReference type="SUPFAM" id="SSF50891">
    <property type="entry name" value="Cyclophilin-like"/>
    <property type="match status" value="1"/>
</dbReference>
<gene>
    <name evidence="5" type="ORF">BN1326_80149</name>
</gene>